<dbReference type="GO" id="GO:0003676">
    <property type="term" value="F:nucleic acid binding"/>
    <property type="evidence" value="ECO:0007669"/>
    <property type="project" value="InterPro"/>
</dbReference>
<evidence type="ECO:0000259" key="8">
    <source>
        <dbReference type="Pfam" id="PF05175"/>
    </source>
</evidence>
<dbReference type="InterPro" id="IPR007848">
    <property type="entry name" value="Small_mtfrase_dom"/>
</dbReference>
<accession>A0A0D8JB82</accession>
<sequence length="237" mass="26830">MGRNNYFQFKQFRIEQQRSAMKVGIDGILLGAWADVRDCNTILDIGTGTGLIALMLAQRSKAQIAAIEIENNAAEEAAENVAASPWENRVEVVNVSLQKYAAETAQQFDLIVSNPPFFQNSLKAGNESRSLARHTDSLSYETLLQCTSQLLLDEGRCAFIFPEQAVKEIERLAQQHHLYLTRITMIAPNEKKPANRVLLEVSKKESATVTDHLTIYNNDGSWNEKFKRLTRDYYLNF</sequence>
<reference evidence="9 10" key="1">
    <citation type="submission" date="2014-09" db="EMBL/GenBank/DDBJ databases">
        <title>Draft Genome Sequence of Draconibacterium sp. JN14CK-3.</title>
        <authorList>
            <person name="Dong C."/>
            <person name="Lai Q."/>
            <person name="Shao Z."/>
        </authorList>
    </citation>
    <scope>NUCLEOTIDE SEQUENCE [LARGE SCALE GENOMIC DNA]</scope>
    <source>
        <strain evidence="9 10">JN14CK-3</strain>
    </source>
</reference>
<dbReference type="STRING" id="1544798.LH29_16950"/>
<dbReference type="CDD" id="cd02440">
    <property type="entry name" value="AdoMet_MTases"/>
    <property type="match status" value="1"/>
</dbReference>
<dbReference type="PRINTS" id="PR00507">
    <property type="entry name" value="N12N6MTFRASE"/>
</dbReference>
<comment type="catalytic activity">
    <reaction evidence="6">
        <text>adenosine(37) in tRNA1(Val) + S-adenosyl-L-methionine = N(6)-methyladenosine(37) in tRNA1(Val) + S-adenosyl-L-homocysteine + H(+)</text>
        <dbReference type="Rhea" id="RHEA:43160"/>
        <dbReference type="Rhea" id="RHEA-COMP:10369"/>
        <dbReference type="Rhea" id="RHEA-COMP:10370"/>
        <dbReference type="ChEBI" id="CHEBI:15378"/>
        <dbReference type="ChEBI" id="CHEBI:57856"/>
        <dbReference type="ChEBI" id="CHEBI:59789"/>
        <dbReference type="ChEBI" id="CHEBI:74411"/>
        <dbReference type="ChEBI" id="CHEBI:74449"/>
        <dbReference type="EC" id="2.1.1.223"/>
    </reaction>
</comment>
<keyword evidence="4 6" id="KW-0949">S-adenosyl-L-methionine</keyword>
<evidence type="ECO:0000256" key="5">
    <source>
        <dbReference type="ARBA" id="ARBA00022694"/>
    </source>
</evidence>
<comment type="similarity">
    <text evidence="6">Belongs to the methyltransferase superfamily. tRNA (adenine-N(6)-)-methyltransferase family.</text>
</comment>
<comment type="subcellular location">
    <subcellularLocation>
        <location evidence="6">Cytoplasm</location>
    </subcellularLocation>
</comment>
<dbReference type="PANTHER" id="PTHR47739">
    <property type="entry name" value="TRNA1(VAL) (ADENINE(37)-N6)-METHYLTRANSFERASE"/>
    <property type="match status" value="1"/>
</dbReference>
<evidence type="ECO:0000313" key="10">
    <source>
        <dbReference type="Proteomes" id="UP000032544"/>
    </source>
</evidence>
<evidence type="ECO:0000256" key="3">
    <source>
        <dbReference type="ARBA" id="ARBA00022679"/>
    </source>
</evidence>
<dbReference type="PATRIC" id="fig|1544798.3.peg.3557"/>
<dbReference type="OrthoDB" id="5383291at2"/>
<dbReference type="AlphaFoldDB" id="A0A0D8JB82"/>
<dbReference type="GO" id="GO:0032259">
    <property type="term" value="P:methylation"/>
    <property type="evidence" value="ECO:0007669"/>
    <property type="project" value="UniProtKB-KW"/>
</dbReference>
<keyword evidence="10" id="KW-1185">Reference proteome</keyword>
<evidence type="ECO:0000256" key="4">
    <source>
        <dbReference type="ARBA" id="ARBA00022691"/>
    </source>
</evidence>
<proteinExistence type="inferred from homology"/>
<dbReference type="RefSeq" id="WP_045031660.1">
    <property type="nucleotide sequence ID" value="NZ_CAJXKZ010000004.1"/>
</dbReference>
<dbReference type="EMBL" id="JRHC01000004">
    <property type="protein sequence ID" value="KJF43068.1"/>
    <property type="molecule type" value="Genomic_DNA"/>
</dbReference>
<comment type="function">
    <text evidence="6">Specifically methylates the adenine in position 37 of tRNA(1)(Val) (anticodon cmo5UAC).</text>
</comment>
<dbReference type="InterPro" id="IPR002052">
    <property type="entry name" value="DNA_methylase_N6_adenine_CS"/>
</dbReference>
<evidence type="ECO:0000256" key="1">
    <source>
        <dbReference type="ARBA" id="ARBA00022490"/>
    </source>
</evidence>
<dbReference type="SUPFAM" id="SSF53335">
    <property type="entry name" value="S-adenosyl-L-methionine-dependent methyltransferases"/>
    <property type="match status" value="1"/>
</dbReference>
<dbReference type="Pfam" id="PF05175">
    <property type="entry name" value="MTS"/>
    <property type="match status" value="1"/>
</dbReference>
<dbReference type="GO" id="GO:0008033">
    <property type="term" value="P:tRNA processing"/>
    <property type="evidence" value="ECO:0007669"/>
    <property type="project" value="UniProtKB-UniRule"/>
</dbReference>
<evidence type="ECO:0000313" key="9">
    <source>
        <dbReference type="EMBL" id="KJF43068.1"/>
    </source>
</evidence>
<dbReference type="PROSITE" id="PS00092">
    <property type="entry name" value="N6_MTASE"/>
    <property type="match status" value="1"/>
</dbReference>
<dbReference type="EC" id="2.1.1.223" evidence="6"/>
<gene>
    <name evidence="9" type="ORF">LH29_16950</name>
</gene>
<comment type="caution">
    <text evidence="9">The sequence shown here is derived from an EMBL/GenBank/DDBJ whole genome shotgun (WGS) entry which is preliminary data.</text>
</comment>
<evidence type="ECO:0000256" key="7">
    <source>
        <dbReference type="SAM" id="Coils"/>
    </source>
</evidence>
<evidence type="ECO:0000256" key="6">
    <source>
        <dbReference type="HAMAP-Rule" id="MF_01872"/>
    </source>
</evidence>
<dbReference type="InterPro" id="IPR022882">
    <property type="entry name" value="tRNA_adenine-N6_MeTrfase"/>
</dbReference>
<keyword evidence="1 6" id="KW-0963">Cytoplasm</keyword>
<dbReference type="HAMAP" id="MF_01872">
    <property type="entry name" value="tRNA_methyltr_YfiC"/>
    <property type="match status" value="1"/>
</dbReference>
<evidence type="ECO:0000256" key="2">
    <source>
        <dbReference type="ARBA" id="ARBA00022603"/>
    </source>
</evidence>
<dbReference type="GO" id="GO:0005737">
    <property type="term" value="C:cytoplasm"/>
    <property type="evidence" value="ECO:0007669"/>
    <property type="project" value="UniProtKB-SubCell"/>
</dbReference>
<dbReference type="InterPro" id="IPR050210">
    <property type="entry name" value="tRNA_Adenine-N(6)_MTase"/>
</dbReference>
<dbReference type="PANTHER" id="PTHR47739:SF1">
    <property type="entry name" value="TRNA1(VAL) (ADENINE(37)-N6)-METHYLTRANSFERASE"/>
    <property type="match status" value="1"/>
</dbReference>
<organism evidence="9 10">
    <name type="scientific">Draconibacterium sediminis</name>
    <dbReference type="NCBI Taxonomy" id="1544798"/>
    <lineage>
        <taxon>Bacteria</taxon>
        <taxon>Pseudomonadati</taxon>
        <taxon>Bacteroidota</taxon>
        <taxon>Bacteroidia</taxon>
        <taxon>Marinilabiliales</taxon>
        <taxon>Prolixibacteraceae</taxon>
        <taxon>Draconibacterium</taxon>
    </lineage>
</organism>
<protein>
    <recommendedName>
        <fullName evidence="6">tRNA1(Val) (adenine(37)-N6)-methyltransferase</fullName>
        <ecNumber evidence="6">2.1.1.223</ecNumber>
    </recommendedName>
    <alternativeName>
        <fullName evidence="6">tRNA m6A37 methyltransferase</fullName>
    </alternativeName>
</protein>
<name>A0A0D8JB82_9BACT</name>
<dbReference type="Proteomes" id="UP000032544">
    <property type="component" value="Unassembled WGS sequence"/>
</dbReference>
<keyword evidence="3 6" id="KW-0808">Transferase</keyword>
<keyword evidence="5 6" id="KW-0819">tRNA processing</keyword>
<dbReference type="InterPro" id="IPR029063">
    <property type="entry name" value="SAM-dependent_MTases_sf"/>
</dbReference>
<feature type="coiled-coil region" evidence="7">
    <location>
        <begin position="57"/>
        <end position="84"/>
    </location>
</feature>
<keyword evidence="7" id="KW-0175">Coiled coil</keyword>
<keyword evidence="2 6" id="KW-0489">Methyltransferase</keyword>
<feature type="domain" description="Methyltransferase small" evidence="8">
    <location>
        <begin position="39"/>
        <end position="121"/>
    </location>
</feature>
<dbReference type="Gene3D" id="3.40.50.150">
    <property type="entry name" value="Vaccinia Virus protein VP39"/>
    <property type="match status" value="1"/>
</dbReference>
<dbReference type="GO" id="GO:0016430">
    <property type="term" value="F:tRNA (adenine-N6)-methyltransferase activity"/>
    <property type="evidence" value="ECO:0007669"/>
    <property type="project" value="UniProtKB-UniRule"/>
</dbReference>